<feature type="active site" description="Proton donor" evidence="8">
    <location>
        <position position="40"/>
    </location>
</feature>
<feature type="binding site" evidence="8">
    <location>
        <begin position="327"/>
        <end position="329"/>
    </location>
    <ligand>
        <name>GTP</name>
        <dbReference type="ChEBI" id="CHEBI:37565"/>
    </ligand>
</feature>
<comment type="subunit">
    <text evidence="1 8">Homodimer.</text>
</comment>
<feature type="binding site" evidence="8">
    <location>
        <begin position="39"/>
        <end position="41"/>
    </location>
    <ligand>
        <name>GTP</name>
        <dbReference type="ChEBI" id="CHEBI:37565"/>
    </ligand>
</feature>
<comment type="catalytic activity">
    <reaction evidence="8 9">
        <text>IMP + L-aspartate + GTP = N(6)-(1,2-dicarboxyethyl)-AMP + GDP + phosphate + 2 H(+)</text>
        <dbReference type="Rhea" id="RHEA:15753"/>
        <dbReference type="ChEBI" id="CHEBI:15378"/>
        <dbReference type="ChEBI" id="CHEBI:29991"/>
        <dbReference type="ChEBI" id="CHEBI:37565"/>
        <dbReference type="ChEBI" id="CHEBI:43474"/>
        <dbReference type="ChEBI" id="CHEBI:57567"/>
        <dbReference type="ChEBI" id="CHEBI:58053"/>
        <dbReference type="ChEBI" id="CHEBI:58189"/>
        <dbReference type="EC" id="6.3.4.4"/>
    </reaction>
</comment>
<proteinExistence type="inferred from homology"/>
<dbReference type="GO" id="GO:0000287">
    <property type="term" value="F:magnesium ion binding"/>
    <property type="evidence" value="ECO:0007669"/>
    <property type="project" value="UniProtKB-UniRule"/>
</dbReference>
<evidence type="ECO:0000313" key="10">
    <source>
        <dbReference type="EMBL" id="PIY69156.1"/>
    </source>
</evidence>
<feature type="binding site" description="in other chain" evidence="8">
    <location>
        <position position="237"/>
    </location>
    <ligand>
        <name>IMP</name>
        <dbReference type="ChEBI" id="CHEBI:58053"/>
        <note>ligand shared between dimeric partners</note>
    </ligand>
</feature>
<dbReference type="Proteomes" id="UP000230108">
    <property type="component" value="Unassembled WGS sequence"/>
</dbReference>
<evidence type="ECO:0000256" key="2">
    <source>
        <dbReference type="ARBA" id="ARBA00022598"/>
    </source>
</evidence>
<evidence type="ECO:0000256" key="3">
    <source>
        <dbReference type="ARBA" id="ARBA00022723"/>
    </source>
</evidence>
<feature type="binding site" evidence="8">
    <location>
        <position position="301"/>
    </location>
    <ligand>
        <name>GTP</name>
        <dbReference type="ChEBI" id="CHEBI:37565"/>
    </ligand>
</feature>
<dbReference type="FunFam" id="3.90.170.10:FF:000001">
    <property type="entry name" value="Adenylosuccinate synthetase"/>
    <property type="match status" value="1"/>
</dbReference>
<gene>
    <name evidence="8" type="primary">purA</name>
    <name evidence="10" type="ORF">COY90_02105</name>
</gene>
<dbReference type="PANTHER" id="PTHR11846:SF0">
    <property type="entry name" value="ADENYLOSUCCINATE SYNTHETASE"/>
    <property type="match status" value="1"/>
</dbReference>
<dbReference type="Gene3D" id="3.40.440.10">
    <property type="entry name" value="Adenylosuccinate Synthetase, subunit A, domain 1"/>
    <property type="match status" value="1"/>
</dbReference>
<dbReference type="SUPFAM" id="SSF52540">
    <property type="entry name" value="P-loop containing nucleoside triphosphate hydrolases"/>
    <property type="match status" value="1"/>
</dbReference>
<feature type="binding site" evidence="8">
    <location>
        <begin position="11"/>
        <end position="17"/>
    </location>
    <ligand>
        <name>GTP</name>
        <dbReference type="ChEBI" id="CHEBI:37565"/>
    </ligand>
</feature>
<dbReference type="EMBL" id="PFLF01000047">
    <property type="protein sequence ID" value="PIY69156.1"/>
    <property type="molecule type" value="Genomic_DNA"/>
</dbReference>
<evidence type="ECO:0000256" key="7">
    <source>
        <dbReference type="ARBA" id="ARBA00023134"/>
    </source>
</evidence>
<feature type="binding site" description="in other chain" evidence="8">
    <location>
        <begin position="12"/>
        <end position="15"/>
    </location>
    <ligand>
        <name>IMP</name>
        <dbReference type="ChEBI" id="CHEBI:58053"/>
        <note>ligand shared between dimeric partners</note>
    </ligand>
</feature>
<evidence type="ECO:0000256" key="6">
    <source>
        <dbReference type="ARBA" id="ARBA00022842"/>
    </source>
</evidence>
<dbReference type="GO" id="GO:0044208">
    <property type="term" value="P:'de novo' AMP biosynthetic process"/>
    <property type="evidence" value="ECO:0007669"/>
    <property type="project" value="UniProtKB-UniRule"/>
</dbReference>
<keyword evidence="6 8" id="KW-0460">Magnesium</keyword>
<dbReference type="InterPro" id="IPR001114">
    <property type="entry name" value="Adenylosuccinate_synthetase"/>
</dbReference>
<feature type="binding site" description="in other chain" evidence="8">
    <location>
        <begin position="37"/>
        <end position="40"/>
    </location>
    <ligand>
        <name>IMP</name>
        <dbReference type="ChEBI" id="CHEBI:58053"/>
        <note>ligand shared between dimeric partners</note>
    </ligand>
</feature>
<reference evidence="11" key="1">
    <citation type="submission" date="2017-09" db="EMBL/GenBank/DDBJ databases">
        <title>Depth-based differentiation of microbial function through sediment-hosted aquifers and enrichment of novel symbionts in the deep terrestrial subsurface.</title>
        <authorList>
            <person name="Probst A.J."/>
            <person name="Ladd B."/>
            <person name="Jarett J.K."/>
            <person name="Geller-Mcgrath D.E."/>
            <person name="Sieber C.M.K."/>
            <person name="Emerson J.B."/>
            <person name="Anantharaman K."/>
            <person name="Thomas B.C."/>
            <person name="Malmstrom R."/>
            <person name="Stieglmeier M."/>
            <person name="Klingl A."/>
            <person name="Woyke T."/>
            <person name="Ryan C.M."/>
            <person name="Banfield J.F."/>
        </authorList>
    </citation>
    <scope>NUCLEOTIDE SEQUENCE [LARGE SCALE GENOMIC DNA]</scope>
</reference>
<accession>A0A2M7QD52</accession>
<organism evidence="10 11">
    <name type="scientific">Candidatus Roizmanbacteria bacterium CG_4_10_14_0_8_um_filter_39_9</name>
    <dbReference type="NCBI Taxonomy" id="1974829"/>
    <lineage>
        <taxon>Bacteria</taxon>
        <taxon>Candidatus Roizmaniibacteriota</taxon>
    </lineage>
</organism>
<keyword evidence="4 8" id="KW-0547">Nucleotide-binding</keyword>
<comment type="caution">
    <text evidence="8">Lacks conserved residue(s) required for the propagation of feature annotation.</text>
</comment>
<comment type="caution">
    <text evidence="10">The sequence shown here is derived from an EMBL/GenBank/DDBJ whole genome shotgun (WGS) entry which is preliminary data.</text>
</comment>
<feature type="binding site" evidence="8">
    <location>
        <begin position="409"/>
        <end position="411"/>
    </location>
    <ligand>
        <name>GTP</name>
        <dbReference type="ChEBI" id="CHEBI:37565"/>
    </ligand>
</feature>
<dbReference type="EC" id="6.3.4.4" evidence="8 9"/>
<dbReference type="GO" id="GO:0004019">
    <property type="term" value="F:adenylosuccinate synthase activity"/>
    <property type="evidence" value="ECO:0007669"/>
    <property type="project" value="UniProtKB-UniRule"/>
</dbReference>
<dbReference type="InterPro" id="IPR027417">
    <property type="entry name" value="P-loop_NTPase"/>
</dbReference>
<keyword evidence="5 8" id="KW-0658">Purine biosynthesis</keyword>
<comment type="pathway">
    <text evidence="8 9">Purine metabolism; AMP biosynthesis via de novo pathway; AMP from IMP: step 1/2.</text>
</comment>
<evidence type="ECO:0000313" key="11">
    <source>
        <dbReference type="Proteomes" id="UP000230108"/>
    </source>
</evidence>
<dbReference type="GO" id="GO:0046040">
    <property type="term" value="P:IMP metabolic process"/>
    <property type="evidence" value="ECO:0007669"/>
    <property type="project" value="TreeGrafter"/>
</dbReference>
<feature type="binding site" evidence="8">
    <location>
        <position position="12"/>
    </location>
    <ligand>
        <name>Mg(2+)</name>
        <dbReference type="ChEBI" id="CHEBI:18420"/>
    </ligand>
</feature>
<comment type="function">
    <text evidence="8">Plays an important role in the de novo pathway of purine nucleotide biosynthesis. Catalyzes the first committed step in the biosynthesis of AMP from IMP.</text>
</comment>
<name>A0A2M7QD52_9BACT</name>
<keyword evidence="3 8" id="KW-0479">Metal-binding</keyword>
<dbReference type="InterPro" id="IPR018220">
    <property type="entry name" value="Adenylosuccin_syn_GTP-bd"/>
</dbReference>
<dbReference type="GO" id="GO:0005737">
    <property type="term" value="C:cytoplasm"/>
    <property type="evidence" value="ECO:0007669"/>
    <property type="project" value="UniProtKB-SubCell"/>
</dbReference>
<protein>
    <recommendedName>
        <fullName evidence="8 9">Adenylosuccinate synthetase</fullName>
        <shortName evidence="8">AMPSase</shortName>
        <shortName evidence="8">AdSS</shortName>
        <ecNumber evidence="8 9">6.3.4.4</ecNumber>
    </recommendedName>
    <alternativeName>
        <fullName evidence="8">IMP--aspartate ligase</fullName>
    </alternativeName>
</protein>
<feature type="active site" description="Proton acceptor" evidence="8">
    <location>
        <position position="12"/>
    </location>
</feature>
<dbReference type="SMART" id="SM00788">
    <property type="entry name" value="Adenylsucc_synt"/>
    <property type="match status" value="1"/>
</dbReference>
<evidence type="ECO:0000256" key="4">
    <source>
        <dbReference type="ARBA" id="ARBA00022741"/>
    </source>
</evidence>
<dbReference type="PANTHER" id="PTHR11846">
    <property type="entry name" value="ADENYLOSUCCINATE SYNTHETASE"/>
    <property type="match status" value="1"/>
</dbReference>
<dbReference type="PROSITE" id="PS01266">
    <property type="entry name" value="ADENYLOSUCCIN_SYN_1"/>
    <property type="match status" value="1"/>
</dbReference>
<dbReference type="Pfam" id="PF00709">
    <property type="entry name" value="Adenylsucc_synt"/>
    <property type="match status" value="1"/>
</dbReference>
<evidence type="ECO:0000256" key="5">
    <source>
        <dbReference type="ARBA" id="ARBA00022755"/>
    </source>
</evidence>
<feature type="binding site" evidence="8">
    <location>
        <begin position="295"/>
        <end position="301"/>
    </location>
    <ligand>
        <name>substrate</name>
    </ligand>
</feature>
<dbReference type="GO" id="GO:0005525">
    <property type="term" value="F:GTP binding"/>
    <property type="evidence" value="ECO:0007669"/>
    <property type="project" value="UniProtKB-UniRule"/>
</dbReference>
<dbReference type="NCBIfam" id="NF002223">
    <property type="entry name" value="PRK01117.1"/>
    <property type="match status" value="1"/>
</dbReference>
<feature type="binding site" description="in other chain" evidence="8">
    <location>
        <position position="299"/>
    </location>
    <ligand>
        <name>IMP</name>
        <dbReference type="ChEBI" id="CHEBI:58053"/>
        <note>ligand shared between dimeric partners</note>
    </ligand>
</feature>
<dbReference type="Gene3D" id="1.10.300.10">
    <property type="entry name" value="Adenylosuccinate Synthetase, subunit A, domain 2"/>
    <property type="match status" value="1"/>
</dbReference>
<dbReference type="FunFam" id="1.10.300.10:FF:000001">
    <property type="entry name" value="Adenylosuccinate synthetase"/>
    <property type="match status" value="1"/>
</dbReference>
<comment type="subcellular location">
    <subcellularLocation>
        <location evidence="8">Cytoplasm</location>
    </subcellularLocation>
</comment>
<comment type="cofactor">
    <cofactor evidence="8">
        <name>Mg(2+)</name>
        <dbReference type="ChEBI" id="CHEBI:18420"/>
    </cofactor>
    <text evidence="8">Binds 1 Mg(2+) ion per subunit.</text>
</comment>
<dbReference type="UniPathway" id="UPA00075">
    <property type="reaction ID" value="UER00335"/>
</dbReference>
<dbReference type="NCBIfam" id="TIGR00184">
    <property type="entry name" value="purA"/>
    <property type="match status" value="1"/>
</dbReference>
<dbReference type="AlphaFoldDB" id="A0A2M7QD52"/>
<keyword evidence="2 8" id="KW-0436">Ligase</keyword>
<keyword evidence="8" id="KW-0963">Cytoplasm</keyword>
<dbReference type="InterPro" id="IPR042110">
    <property type="entry name" value="Adenylosuccinate_synth_dom2"/>
</dbReference>
<dbReference type="Gene3D" id="3.90.170.10">
    <property type="entry name" value="Adenylosuccinate Synthetase, subunit A, domain 3"/>
    <property type="match status" value="1"/>
</dbReference>
<dbReference type="HAMAP" id="MF_00011">
    <property type="entry name" value="Adenylosucc_synth"/>
    <property type="match status" value="1"/>
</dbReference>
<feature type="binding site" evidence="8">
    <location>
        <position position="39"/>
    </location>
    <ligand>
        <name>Mg(2+)</name>
        <dbReference type="ChEBI" id="CHEBI:18420"/>
    </ligand>
</feature>
<feature type="binding site" description="in other chain" evidence="8">
    <location>
        <position position="128"/>
    </location>
    <ligand>
        <name>IMP</name>
        <dbReference type="ChEBI" id="CHEBI:58053"/>
        <note>ligand shared between dimeric partners</note>
    </ligand>
</feature>
<dbReference type="InterPro" id="IPR042109">
    <property type="entry name" value="Adenylosuccinate_synth_dom1"/>
</dbReference>
<keyword evidence="7 8" id="KW-0342">GTP-binding</keyword>
<evidence type="ECO:0000256" key="8">
    <source>
        <dbReference type="HAMAP-Rule" id="MF_00011"/>
    </source>
</evidence>
<comment type="similarity">
    <text evidence="8 9">Belongs to the adenylosuccinate synthetase family.</text>
</comment>
<dbReference type="CDD" id="cd03108">
    <property type="entry name" value="AdSS"/>
    <property type="match status" value="1"/>
</dbReference>
<evidence type="ECO:0000256" key="1">
    <source>
        <dbReference type="ARBA" id="ARBA00011738"/>
    </source>
</evidence>
<sequence length="420" mass="47093">MKQFVFGAQWGDEGKGKIVDLLSKNADFAVRFHGGNNAGHTVVVKGVKHAFHLLPSGILNKNTVGVIANGTILDIGVLLDEIEKVEKTGLSLHKKLIISPRCHLILPYHKALDEAYENARGNNRLGTTKRGIGPTLSDKVSYNGIRIYELERWSHFKDKFVFQAKIKNKILYTFGVKKINIKKELALFKTYRKKILPYIADTYEVLQKASKKNKHILFEGAHGVMLDIDWSPYPFSTGSNVITGAVNTGSGMLKMDHIYGVVKAYTSRVGGGPLPTELFNKTADNIREKGHEYGTTTGRPRRIGWLDLVATKFTCEVTGATDLAITRSDILSGLKKIKVCTGYRLKGKKIQYTACGYDELAKLKPVYQTLPGWNKDIKGITKWNTLPLNCQNYLRFIERYLEVKISIVSTGPDRDEFIRL</sequence>
<evidence type="ECO:0000256" key="9">
    <source>
        <dbReference type="RuleBase" id="RU000520"/>
    </source>
</evidence>
<dbReference type="InterPro" id="IPR042111">
    <property type="entry name" value="Adenylosuccinate_synth_dom3"/>
</dbReference>